<dbReference type="RefSeq" id="WP_169401148.1">
    <property type="nucleotide sequence ID" value="NZ_JAADJU010000001.1"/>
</dbReference>
<reference evidence="1 2" key="1">
    <citation type="submission" date="2020-01" db="EMBL/GenBank/DDBJ databases">
        <authorList>
            <person name="Lee S.D."/>
        </authorList>
    </citation>
    <scope>NUCLEOTIDE SEQUENCE [LARGE SCALE GENOMIC DNA]</scope>
    <source>
        <strain evidence="1 2">SAP-1</strain>
    </source>
</reference>
<sequence>MDAVSVDEKKTELSIDNNELLILYSALNEVCNGISVPEFETRIGASKEAAFTLLNDLGRILDKVRL</sequence>
<reference evidence="1 2" key="2">
    <citation type="submission" date="2020-06" db="EMBL/GenBank/DDBJ databases">
        <title>Polyphasic characterization of a Rahnella strain isolated from tree sap.</title>
        <authorList>
            <person name="Kim I.S."/>
        </authorList>
    </citation>
    <scope>NUCLEOTIDE SEQUENCE [LARGE SCALE GENOMIC DNA]</scope>
    <source>
        <strain evidence="1 2">SAP-1</strain>
    </source>
</reference>
<proteinExistence type="predicted"/>
<name>A0A848MBH3_9GAMM</name>
<dbReference type="Proteomes" id="UP000585363">
    <property type="component" value="Unassembled WGS sequence"/>
</dbReference>
<accession>A0A848MBH3</accession>
<evidence type="ECO:0000313" key="2">
    <source>
        <dbReference type="Proteomes" id="UP000585363"/>
    </source>
</evidence>
<dbReference type="AlphaFoldDB" id="A0A848MBH3"/>
<keyword evidence="2" id="KW-1185">Reference proteome</keyword>
<comment type="caution">
    <text evidence="1">The sequence shown here is derived from an EMBL/GenBank/DDBJ whole genome shotgun (WGS) entry which is preliminary data.</text>
</comment>
<dbReference type="EMBL" id="JAADJU010000001">
    <property type="protein sequence ID" value="NMP25447.1"/>
    <property type="molecule type" value="Genomic_DNA"/>
</dbReference>
<organism evidence="1 2">
    <name type="scientific">Rouxiella aceris</name>
    <dbReference type="NCBI Taxonomy" id="2703884"/>
    <lineage>
        <taxon>Bacteria</taxon>
        <taxon>Pseudomonadati</taxon>
        <taxon>Pseudomonadota</taxon>
        <taxon>Gammaproteobacteria</taxon>
        <taxon>Enterobacterales</taxon>
        <taxon>Yersiniaceae</taxon>
        <taxon>Rouxiella</taxon>
    </lineage>
</organism>
<protein>
    <submittedName>
        <fullName evidence="1">Uncharacterized protein</fullName>
    </submittedName>
</protein>
<gene>
    <name evidence="1" type="ORF">GW590_00905</name>
</gene>
<evidence type="ECO:0000313" key="1">
    <source>
        <dbReference type="EMBL" id="NMP25447.1"/>
    </source>
</evidence>